<sequence length="288" mass="29470">MPYDHISLLTDYGTADEFVGVMKAVIADLAPHARITDLAHHVPAYDVRAGSLMLARCIQYVPRGIVIGVVDPGVGTQRKAIALEIAGGEGILLGPDNGLLAPAAGMVGGVERAVVLNNTALHLPAPGVTFAGRDIFAPVAAHLCSGIPFDELGDAVDADLLMPGLVTLPQIGDTEIISEVTWVDHFGNCQLNVGLEDVATLLSGGSLLLSLVVDGVARSATITTAFGLIPSGGIGLVIDSYGMLAIAKDQDSAARDVGVGVGDQVVLRAGEASQVSTAVHIGKKSTSE</sequence>
<evidence type="ECO:0000313" key="6">
    <source>
        <dbReference type="EMBL" id="CAB5060096.1"/>
    </source>
</evidence>
<dbReference type="InterPro" id="IPR002747">
    <property type="entry name" value="SAM_OH_AdoTrfase"/>
</dbReference>
<feature type="domain" description="S-adenosyl-l-methionine hydroxide adenosyltransferase N-terminal" evidence="3">
    <location>
        <begin position="6"/>
        <end position="153"/>
    </location>
</feature>
<dbReference type="Gene3D" id="2.40.30.90">
    <property type="entry name" value="Bacterial fluorinating enzyme like"/>
    <property type="match status" value="1"/>
</dbReference>
<dbReference type="InterPro" id="IPR023227">
    <property type="entry name" value="SAM_OH_AdoTrfase_C_sf"/>
</dbReference>
<dbReference type="InterPro" id="IPR046470">
    <property type="entry name" value="SAM_HAT_C"/>
</dbReference>
<dbReference type="PANTHER" id="PTHR35092">
    <property type="entry name" value="CHLORINASE MJ1651"/>
    <property type="match status" value="1"/>
</dbReference>
<evidence type="ECO:0000313" key="5">
    <source>
        <dbReference type="EMBL" id="CAB5026755.1"/>
    </source>
</evidence>
<dbReference type="InterPro" id="IPR023228">
    <property type="entry name" value="SAM_OH_AdoTrfase_N_sf"/>
</dbReference>
<dbReference type="SUPFAM" id="SSF101852">
    <property type="entry name" value="Bacterial fluorinating enzyme, C-terminal domain"/>
    <property type="match status" value="1"/>
</dbReference>
<comment type="similarity">
    <text evidence="2">Belongs to the SAM hydrolase / SAM-dependent halogenase family.</text>
</comment>
<dbReference type="Pfam" id="PF20257">
    <property type="entry name" value="SAM_HAT_C"/>
    <property type="match status" value="1"/>
</dbReference>
<dbReference type="EMBL" id="CAFBPN010000078">
    <property type="protein sequence ID" value="CAB5026755.1"/>
    <property type="molecule type" value="Genomic_DNA"/>
</dbReference>
<protein>
    <submittedName>
        <fullName evidence="5">Unannotated protein</fullName>
    </submittedName>
</protein>
<dbReference type="EMBL" id="CAFBQU010000003">
    <property type="protein sequence ID" value="CAB5060096.1"/>
    <property type="molecule type" value="Genomic_DNA"/>
</dbReference>
<evidence type="ECO:0000259" key="3">
    <source>
        <dbReference type="Pfam" id="PF01887"/>
    </source>
</evidence>
<reference evidence="5" key="1">
    <citation type="submission" date="2020-05" db="EMBL/GenBank/DDBJ databases">
        <authorList>
            <person name="Chiriac C."/>
            <person name="Salcher M."/>
            <person name="Ghai R."/>
            <person name="Kavagutti S V."/>
        </authorList>
    </citation>
    <scope>NUCLEOTIDE SEQUENCE</scope>
</reference>
<evidence type="ECO:0000256" key="1">
    <source>
        <dbReference type="ARBA" id="ARBA00022691"/>
    </source>
</evidence>
<dbReference type="InterPro" id="IPR046469">
    <property type="entry name" value="SAM_HAT_N"/>
</dbReference>
<accession>A0A6J7RDD7</accession>
<dbReference type="SUPFAM" id="SSF102522">
    <property type="entry name" value="Bacterial fluorinating enzyme, N-terminal domain"/>
    <property type="match status" value="1"/>
</dbReference>
<organism evidence="5">
    <name type="scientific">freshwater metagenome</name>
    <dbReference type="NCBI Taxonomy" id="449393"/>
    <lineage>
        <taxon>unclassified sequences</taxon>
        <taxon>metagenomes</taxon>
        <taxon>ecological metagenomes</taxon>
    </lineage>
</organism>
<keyword evidence="1" id="KW-0949">S-adenosyl-L-methionine</keyword>
<dbReference type="Pfam" id="PF01887">
    <property type="entry name" value="SAM_HAT_N"/>
    <property type="match status" value="1"/>
</dbReference>
<dbReference type="Gene3D" id="3.40.50.10790">
    <property type="entry name" value="S-adenosyl-l-methionine hydroxide adenosyltransferase, N-terminal"/>
    <property type="match status" value="1"/>
</dbReference>
<evidence type="ECO:0000259" key="4">
    <source>
        <dbReference type="Pfam" id="PF20257"/>
    </source>
</evidence>
<gene>
    <name evidence="5" type="ORF">UFOPK4098_01202</name>
    <name evidence="6" type="ORF">UFOPK4347_00254</name>
</gene>
<dbReference type="AlphaFoldDB" id="A0A6J7RDD7"/>
<evidence type="ECO:0000256" key="2">
    <source>
        <dbReference type="ARBA" id="ARBA00024035"/>
    </source>
</evidence>
<proteinExistence type="inferred from homology"/>
<name>A0A6J7RDD7_9ZZZZ</name>
<dbReference type="PIRSF" id="PIRSF006779">
    <property type="entry name" value="UCP006779"/>
    <property type="match status" value="1"/>
</dbReference>
<dbReference type="PANTHER" id="PTHR35092:SF1">
    <property type="entry name" value="CHLORINASE MJ1651"/>
    <property type="match status" value="1"/>
</dbReference>
<feature type="domain" description="S-adenosyl-l-methionine hydroxide adenosyltransferase C-terminal" evidence="4">
    <location>
        <begin position="179"/>
        <end position="265"/>
    </location>
</feature>